<evidence type="ECO:0000313" key="3">
    <source>
        <dbReference type="Proteomes" id="UP001064933"/>
    </source>
</evidence>
<keyword evidence="1" id="KW-0812">Transmembrane</keyword>
<organism evidence="2 3">
    <name type="scientific">Roseateles amylovorans</name>
    <dbReference type="NCBI Taxonomy" id="2978473"/>
    <lineage>
        <taxon>Bacteria</taxon>
        <taxon>Pseudomonadati</taxon>
        <taxon>Pseudomonadota</taxon>
        <taxon>Betaproteobacteria</taxon>
        <taxon>Burkholderiales</taxon>
        <taxon>Sphaerotilaceae</taxon>
        <taxon>Roseateles</taxon>
    </lineage>
</organism>
<gene>
    <name evidence="2" type="ORF">N4261_11835</name>
</gene>
<proteinExistence type="predicted"/>
<name>A0ABY6B9C4_9BURK</name>
<feature type="transmembrane region" description="Helical" evidence="1">
    <location>
        <begin position="38"/>
        <end position="58"/>
    </location>
</feature>
<dbReference type="RefSeq" id="WP_261760328.1">
    <property type="nucleotide sequence ID" value="NZ_CP104562.2"/>
</dbReference>
<evidence type="ECO:0000313" key="2">
    <source>
        <dbReference type="EMBL" id="UXH80511.1"/>
    </source>
</evidence>
<keyword evidence="3" id="KW-1185">Reference proteome</keyword>
<protein>
    <submittedName>
        <fullName evidence="2">Uncharacterized protein</fullName>
    </submittedName>
</protein>
<keyword evidence="1" id="KW-0472">Membrane</keyword>
<accession>A0ABY6B9C4</accession>
<dbReference type="EMBL" id="CP104562">
    <property type="protein sequence ID" value="UXH80511.1"/>
    <property type="molecule type" value="Genomic_DNA"/>
</dbReference>
<evidence type="ECO:0000256" key="1">
    <source>
        <dbReference type="SAM" id="Phobius"/>
    </source>
</evidence>
<reference evidence="2" key="1">
    <citation type="submission" date="2022-10" db="EMBL/GenBank/DDBJ databases">
        <title>Characterization and whole genome sequencing of a new Roseateles species, isolated from fresh water.</title>
        <authorList>
            <person name="Guliayeva D.Y."/>
            <person name="Akhremchuk A.E."/>
            <person name="Sikolenko M.A."/>
            <person name="Valentovich L.N."/>
            <person name="Sidarenka A.V."/>
        </authorList>
    </citation>
    <scope>NUCLEOTIDE SEQUENCE</scope>
    <source>
        <strain evidence="2">BIM B-1768</strain>
    </source>
</reference>
<keyword evidence="1" id="KW-1133">Transmembrane helix</keyword>
<sequence length="70" mass="7144">MKRLVAVAMELTAAGLLFTAIQEFSVGAHQFKLAPMGYLFLAAGVLLAATCTVALLLGDGKGEGDADSST</sequence>
<dbReference type="Proteomes" id="UP001064933">
    <property type="component" value="Chromosome"/>
</dbReference>